<feature type="domain" description="Retrotransposon Copia-like N-terminal" evidence="1">
    <location>
        <begin position="5"/>
        <end position="50"/>
    </location>
</feature>
<dbReference type="EMBL" id="KN660274">
    <property type="protein sequence ID" value="KHN17377.1"/>
    <property type="molecule type" value="Genomic_DNA"/>
</dbReference>
<evidence type="ECO:0000259" key="1">
    <source>
        <dbReference type="Pfam" id="PF14244"/>
    </source>
</evidence>
<dbReference type="Proteomes" id="UP000053555">
    <property type="component" value="Unassembled WGS sequence"/>
</dbReference>
<evidence type="ECO:0000313" key="2">
    <source>
        <dbReference type="EMBL" id="KHN17377.1"/>
    </source>
</evidence>
<feature type="non-terminal residue" evidence="2">
    <location>
        <position position="1"/>
    </location>
</feature>
<protein>
    <recommendedName>
        <fullName evidence="1">Retrotransposon Copia-like N-terminal domain-containing protein</fullName>
    </recommendedName>
</protein>
<dbReference type="Pfam" id="PF14244">
    <property type="entry name" value="Retrotran_gag_3"/>
    <property type="match status" value="1"/>
</dbReference>
<dbReference type="PANTHER" id="PTHR37610">
    <property type="entry name" value="CCHC-TYPE DOMAIN-CONTAINING PROTEIN"/>
    <property type="match status" value="1"/>
</dbReference>
<dbReference type="PANTHER" id="PTHR37610:SF55">
    <property type="entry name" value="RETROTRANSPOSON COPIA-LIKE N-TERMINAL DOMAIN-CONTAINING PROTEIN"/>
    <property type="match status" value="1"/>
</dbReference>
<accession>A0A0B2QC41</accession>
<dbReference type="InterPro" id="IPR029472">
    <property type="entry name" value="Copia-like_N"/>
</dbReference>
<dbReference type="AlphaFoldDB" id="A0A0B2QC41"/>
<reference evidence="2" key="1">
    <citation type="submission" date="2014-07" db="EMBL/GenBank/DDBJ databases">
        <title>Identification of a novel salt tolerance gene in wild soybean by whole-genome sequencing.</title>
        <authorList>
            <person name="Lam H.-M."/>
            <person name="Qi X."/>
            <person name="Li M.-W."/>
            <person name="Liu X."/>
            <person name="Xie M."/>
            <person name="Ni M."/>
            <person name="Xu X."/>
        </authorList>
    </citation>
    <scope>NUCLEOTIDE SEQUENCE [LARGE SCALE GENOMIC DNA]</scope>
    <source>
        <tissue evidence="2">Root</tissue>
    </source>
</reference>
<sequence length="274" mass="31167">LYLNPNENPAMALVSPSLDSINYYSWSRSMLTALSAKNKVEFVDGSARQPSSSYCVYSAWKRCNIMVVSWLVHSVSSSIRQIILWMDSIEEIWRDLKSRYSQGDLLCIFALQLKASSIKQGDLYVTNYFTQLRIIWDELENFRPDPICVCTVKCVCKVSSILAQRKLEDQAMKFLRGLNDQYANVRSHVFSYAAQQERQFFVPDSLAEVNATIMNSMCNFYGRTGHTESTCYRKHGFPNKNGKSTSNRGKACSHCGKNGHTVDTSYKKYGFPPG</sequence>
<name>A0A0B2QC41_GLYSO</name>
<gene>
    <name evidence="2" type="ORF">glysoja_034788</name>
</gene>
<proteinExistence type="predicted"/>
<organism evidence="2">
    <name type="scientific">Glycine soja</name>
    <name type="common">Wild soybean</name>
    <dbReference type="NCBI Taxonomy" id="3848"/>
    <lineage>
        <taxon>Eukaryota</taxon>
        <taxon>Viridiplantae</taxon>
        <taxon>Streptophyta</taxon>
        <taxon>Embryophyta</taxon>
        <taxon>Tracheophyta</taxon>
        <taxon>Spermatophyta</taxon>
        <taxon>Magnoliopsida</taxon>
        <taxon>eudicotyledons</taxon>
        <taxon>Gunneridae</taxon>
        <taxon>Pentapetalae</taxon>
        <taxon>rosids</taxon>
        <taxon>fabids</taxon>
        <taxon>Fabales</taxon>
        <taxon>Fabaceae</taxon>
        <taxon>Papilionoideae</taxon>
        <taxon>50 kb inversion clade</taxon>
        <taxon>NPAAA clade</taxon>
        <taxon>indigoferoid/millettioid clade</taxon>
        <taxon>Phaseoleae</taxon>
        <taxon>Glycine</taxon>
        <taxon>Glycine subgen. Soja</taxon>
    </lineage>
</organism>